<feature type="transmembrane region" description="Helical" evidence="7">
    <location>
        <begin position="14"/>
        <end position="34"/>
    </location>
</feature>
<feature type="transmembrane region" description="Helical" evidence="7">
    <location>
        <begin position="264"/>
        <end position="297"/>
    </location>
</feature>
<evidence type="ECO:0000256" key="2">
    <source>
        <dbReference type="ARBA" id="ARBA00022448"/>
    </source>
</evidence>
<keyword evidence="4 7" id="KW-0812">Transmembrane</keyword>
<dbReference type="Pfam" id="PF01554">
    <property type="entry name" value="MatE"/>
    <property type="match status" value="2"/>
</dbReference>
<dbReference type="InterPro" id="IPR002528">
    <property type="entry name" value="MATE_fam"/>
</dbReference>
<organism evidence="8 9">
    <name type="scientific">Liquorilactobacillus nagelii</name>
    <dbReference type="NCBI Taxonomy" id="82688"/>
    <lineage>
        <taxon>Bacteria</taxon>
        <taxon>Bacillati</taxon>
        <taxon>Bacillota</taxon>
        <taxon>Bacilli</taxon>
        <taxon>Lactobacillales</taxon>
        <taxon>Lactobacillaceae</taxon>
        <taxon>Liquorilactobacillus</taxon>
    </lineage>
</organism>
<dbReference type="EMBL" id="CP018180">
    <property type="protein sequence ID" value="AUJ32586.1"/>
    <property type="molecule type" value="Genomic_DNA"/>
</dbReference>
<evidence type="ECO:0000256" key="1">
    <source>
        <dbReference type="ARBA" id="ARBA00004651"/>
    </source>
</evidence>
<dbReference type="GO" id="GO:0005886">
    <property type="term" value="C:plasma membrane"/>
    <property type="evidence" value="ECO:0007669"/>
    <property type="project" value="UniProtKB-SubCell"/>
</dbReference>
<evidence type="ECO:0000256" key="7">
    <source>
        <dbReference type="SAM" id="Phobius"/>
    </source>
</evidence>
<sequence length="448" mass="48011">MDDLFLKAPVPKAYFKLALPVVLGMVASMIYNLADTFFIAKTQNANLVAGVTICTPLFSLMLALGDIFGLGGSALISRLLGQQKHNAARQASSFCFYAALLVGAIVSLLMLLNENFILRLLGTTGATYQYAAEFYRVMVAGSVLIIVSLIPGNLLRTEGLALESMIGTMVGTILTIILDPIFIFKLQLGATGAALATVIGYAFSDLVLVYYVCYRAKFLTIKPIGLKVNRATFSSILVIGIPASITNLMQSFGTALLNNALANYGAAAIAALGIALKVYLIVMLVMVGFAFGAQPLLGYNYGAKQMHRLESVIRFDLLIEVVAAFSLSLFLIAVAPAIVGCFMQNAIVIRDGAQILRCLLLTTPFVGAILVFTTLFQSAGQALGAFSMSISRQGVLLLMVLLVAVPIWGYPAIIWAQPAADVGTFLIGGLFYRRFKQKIKKIITKKPG</sequence>
<feature type="transmembrane region" description="Helical" evidence="7">
    <location>
        <begin position="91"/>
        <end position="112"/>
    </location>
</feature>
<gene>
    <name evidence="8" type="ORF">BSQ50_08595</name>
</gene>
<evidence type="ECO:0000256" key="3">
    <source>
        <dbReference type="ARBA" id="ARBA00022475"/>
    </source>
</evidence>
<dbReference type="InterPro" id="IPR048279">
    <property type="entry name" value="MdtK-like"/>
</dbReference>
<feature type="transmembrane region" description="Helical" evidence="7">
    <location>
        <begin position="359"/>
        <end position="378"/>
    </location>
</feature>
<dbReference type="GO" id="GO:0042910">
    <property type="term" value="F:xenobiotic transmembrane transporter activity"/>
    <property type="evidence" value="ECO:0007669"/>
    <property type="project" value="InterPro"/>
</dbReference>
<dbReference type="PANTHER" id="PTHR43823">
    <property type="entry name" value="SPORULATION PROTEIN YKVU"/>
    <property type="match status" value="1"/>
</dbReference>
<dbReference type="PANTHER" id="PTHR43823:SF3">
    <property type="entry name" value="MULTIDRUG EXPORT PROTEIN MEPA"/>
    <property type="match status" value="1"/>
</dbReference>
<accession>A0A3S6QWL6</accession>
<evidence type="ECO:0000313" key="8">
    <source>
        <dbReference type="EMBL" id="AUJ32586.1"/>
    </source>
</evidence>
<keyword evidence="9" id="KW-1185">Reference proteome</keyword>
<proteinExistence type="predicted"/>
<evidence type="ECO:0000256" key="5">
    <source>
        <dbReference type="ARBA" id="ARBA00022989"/>
    </source>
</evidence>
<dbReference type="NCBIfam" id="TIGR00797">
    <property type="entry name" value="matE"/>
    <property type="match status" value="1"/>
</dbReference>
<feature type="transmembrane region" description="Helical" evidence="7">
    <location>
        <begin position="134"/>
        <end position="154"/>
    </location>
</feature>
<evidence type="ECO:0000256" key="4">
    <source>
        <dbReference type="ARBA" id="ARBA00022692"/>
    </source>
</evidence>
<feature type="transmembrane region" description="Helical" evidence="7">
    <location>
        <begin position="166"/>
        <end position="184"/>
    </location>
</feature>
<feature type="transmembrane region" description="Helical" evidence="7">
    <location>
        <begin position="190"/>
        <end position="212"/>
    </location>
</feature>
<keyword evidence="3" id="KW-1003">Cell membrane</keyword>
<keyword evidence="2" id="KW-0813">Transport</keyword>
<name>A0A3S6QWL6_9LACO</name>
<evidence type="ECO:0000256" key="6">
    <source>
        <dbReference type="ARBA" id="ARBA00023136"/>
    </source>
</evidence>
<dbReference type="InterPro" id="IPR051327">
    <property type="entry name" value="MATE_MepA_subfamily"/>
</dbReference>
<dbReference type="GO" id="GO:0015297">
    <property type="term" value="F:antiporter activity"/>
    <property type="evidence" value="ECO:0007669"/>
    <property type="project" value="InterPro"/>
</dbReference>
<feature type="transmembrane region" description="Helical" evidence="7">
    <location>
        <begin position="233"/>
        <end position="252"/>
    </location>
</feature>
<feature type="transmembrane region" description="Helical" evidence="7">
    <location>
        <begin position="390"/>
        <end position="408"/>
    </location>
</feature>
<dbReference type="PIRSF" id="PIRSF006603">
    <property type="entry name" value="DinF"/>
    <property type="match status" value="1"/>
</dbReference>
<dbReference type="KEGG" id="lng:BSQ50_08595"/>
<reference evidence="8 9" key="1">
    <citation type="submission" date="2016-11" db="EMBL/GenBank/DDBJ databases">
        <title>Interaction between Lactobacillus species and yeast in water kefir.</title>
        <authorList>
            <person name="Behr J."/>
            <person name="Xu D."/>
            <person name="Vogel R.F."/>
        </authorList>
    </citation>
    <scope>NUCLEOTIDE SEQUENCE [LARGE SCALE GENOMIC DNA]</scope>
    <source>
        <strain evidence="8 9">TMW 1.1827</strain>
    </source>
</reference>
<feature type="transmembrane region" description="Helical" evidence="7">
    <location>
        <begin position="317"/>
        <end position="339"/>
    </location>
</feature>
<feature type="transmembrane region" description="Helical" evidence="7">
    <location>
        <begin position="46"/>
        <end position="70"/>
    </location>
</feature>
<dbReference type="RefSeq" id="WP_148126899.1">
    <property type="nucleotide sequence ID" value="NZ_CP018180.1"/>
</dbReference>
<comment type="subcellular location">
    <subcellularLocation>
        <location evidence="1">Cell membrane</location>
        <topology evidence="1">Multi-pass membrane protein</topology>
    </subcellularLocation>
</comment>
<keyword evidence="6 7" id="KW-0472">Membrane</keyword>
<feature type="transmembrane region" description="Helical" evidence="7">
    <location>
        <begin position="414"/>
        <end position="432"/>
    </location>
</feature>
<keyword evidence="5 7" id="KW-1133">Transmembrane helix</keyword>
<dbReference type="AlphaFoldDB" id="A0A3S6QWL6"/>
<dbReference type="Proteomes" id="UP000324497">
    <property type="component" value="Chromosome"/>
</dbReference>
<evidence type="ECO:0000313" key="9">
    <source>
        <dbReference type="Proteomes" id="UP000324497"/>
    </source>
</evidence>
<protein>
    <submittedName>
        <fullName evidence="8">MATE family efflux transporter</fullName>
    </submittedName>
</protein>